<name>A0ABW4VQC8_9BACT</name>
<dbReference type="InterPro" id="IPR037066">
    <property type="entry name" value="Plug_dom_sf"/>
</dbReference>
<dbReference type="InterPro" id="IPR023997">
    <property type="entry name" value="TonB-dep_OMP_SusC/RagA_CS"/>
</dbReference>
<evidence type="ECO:0000313" key="9">
    <source>
        <dbReference type="EMBL" id="MFD2036457.1"/>
    </source>
</evidence>
<dbReference type="SUPFAM" id="SSF56935">
    <property type="entry name" value="Porins"/>
    <property type="match status" value="1"/>
</dbReference>
<protein>
    <submittedName>
        <fullName evidence="9">SusC/RagA family TonB-linked outer membrane protein</fullName>
    </submittedName>
</protein>
<dbReference type="Gene3D" id="2.60.40.1120">
    <property type="entry name" value="Carboxypeptidase-like, regulatory domain"/>
    <property type="match status" value="1"/>
</dbReference>
<keyword evidence="2 7" id="KW-0813">Transport</keyword>
<dbReference type="InterPro" id="IPR023996">
    <property type="entry name" value="TonB-dep_OMP_SusC/RagA"/>
</dbReference>
<sequence length="1033" mass="114355">MEKLKFYHYWRRLVCFYDQLKLGAIALLLSFFVAQNLSASVSDAELSPKDYQEKTVYGKVISSEDNMGLPGVTVLEKGTTNGTVTDVDGGFRLSVESDASVLVFSSIGFNNQEIAVGNRTEFNITLEVNIEQLSEVVVVGYGSQGRAEITSAIGSVKGDAIAQRGTVNPLQGIQGQVAGVDISASSGRAGTGFNIQIRGQNSLAGGGPLYVVDGVLVGGIDFLNPNDIESIDILKDAASTAVFGSRGSNGVVMVTTKGGSGVKGSTSISYEGYVGIRQNARMPDFMGGDDWWEYRQNAFITPEMLAGREFDNTIGGLAVSPTLARRVANREYTDWHSILLQTGIQTNHWLNVSGTGNNGMNYVIGAGYQNEKGNISRESYDRFNFKASVDHKINENWSAGMAFNISMVERELGSDLAVTNAYRMSPLVSPYDDEGNLVFRPGQFDALGFTSSVNPLIDNENVDNNMRRTFGIGNLYLQYSPISWLRVRSTFAPRIKHERTGRYFGSLTEARGEQLPSARMNRDESFSYNWDNQITATKSFGDHHFTLTGLHSVWFERNEFGNIEANNLPFNSSFYNLGSGPRDQLVVGSGFSQLAIISYMARLNYNYKDKFLFTAVTRTDGSSKLAPGYQWANFPSASIGYRLSEEAFMKDISFLDDLKARLSFGFSGNNNNISPYGTQANLSSPWQYDFGGQLGLGYVPNRITNELLTWEKSREVNAGLDYTLFQGRVTGTIDVYNKLSDGLLMSRALPRESGWGSITANIGSVRNKGVELGLTTVNVSTRDLVWTTTFNFARNRNAIEELINGKEDMIGNAWFIGQPVNVNYTFIFDGIWQESEREQALSYGQLPGQARVVDLNDDGVINGDDRAIIGNPVPSWTGGFSTNLTYKNFDFNMSLFSRQGVQVRSPFHSEFLNWDDRGRSKLNVDYYMPENGVTPARSSNTYPQPRNGGPHWGAVRDYVDASFVKIQNISLGYTVPKEFLERYRIQSLRLYTNVTNPFVWTPYEGFDPEWASAGLGSSGNSFITYQFGLNVKF</sequence>
<dbReference type="InterPro" id="IPR039426">
    <property type="entry name" value="TonB-dep_rcpt-like"/>
</dbReference>
<evidence type="ECO:0000256" key="7">
    <source>
        <dbReference type="PROSITE-ProRule" id="PRU01360"/>
    </source>
</evidence>
<dbReference type="Pfam" id="PF13715">
    <property type="entry name" value="CarbopepD_reg_2"/>
    <property type="match status" value="1"/>
</dbReference>
<dbReference type="EMBL" id="JBHUHR010000043">
    <property type="protein sequence ID" value="MFD2036457.1"/>
    <property type="molecule type" value="Genomic_DNA"/>
</dbReference>
<dbReference type="InterPro" id="IPR012910">
    <property type="entry name" value="Plug_dom"/>
</dbReference>
<dbReference type="PROSITE" id="PS52016">
    <property type="entry name" value="TONB_DEPENDENT_REC_3"/>
    <property type="match status" value="1"/>
</dbReference>
<proteinExistence type="inferred from homology"/>
<reference evidence="10" key="1">
    <citation type="journal article" date="2019" name="Int. J. Syst. Evol. Microbiol.">
        <title>The Global Catalogue of Microorganisms (GCM) 10K type strain sequencing project: providing services to taxonomists for standard genome sequencing and annotation.</title>
        <authorList>
            <consortium name="The Broad Institute Genomics Platform"/>
            <consortium name="The Broad Institute Genome Sequencing Center for Infectious Disease"/>
            <person name="Wu L."/>
            <person name="Ma J."/>
        </authorList>
    </citation>
    <scope>NUCLEOTIDE SEQUENCE [LARGE SCALE GENOMIC DNA]</scope>
    <source>
        <strain evidence="10">CGMCC 1.15180</strain>
    </source>
</reference>
<evidence type="ECO:0000259" key="8">
    <source>
        <dbReference type="Pfam" id="PF07715"/>
    </source>
</evidence>
<comment type="caution">
    <text evidence="9">The sequence shown here is derived from an EMBL/GenBank/DDBJ whole genome shotgun (WGS) entry which is preliminary data.</text>
</comment>
<keyword evidence="5 7" id="KW-0472">Membrane</keyword>
<keyword evidence="3 7" id="KW-1134">Transmembrane beta strand</keyword>
<dbReference type="InterPro" id="IPR008969">
    <property type="entry name" value="CarboxyPept-like_regulatory"/>
</dbReference>
<evidence type="ECO:0000256" key="5">
    <source>
        <dbReference type="ARBA" id="ARBA00023136"/>
    </source>
</evidence>
<keyword evidence="4 7" id="KW-0812">Transmembrane</keyword>
<dbReference type="NCBIfam" id="TIGR04056">
    <property type="entry name" value="OMP_RagA_SusC"/>
    <property type="match status" value="1"/>
</dbReference>
<feature type="domain" description="TonB-dependent receptor plug" evidence="8">
    <location>
        <begin position="148"/>
        <end position="251"/>
    </location>
</feature>
<dbReference type="RefSeq" id="WP_376887499.1">
    <property type="nucleotide sequence ID" value="NZ_JBHUHR010000043.1"/>
</dbReference>
<organism evidence="9 10">
    <name type="scientific">Belliella marina</name>
    <dbReference type="NCBI Taxonomy" id="1644146"/>
    <lineage>
        <taxon>Bacteria</taxon>
        <taxon>Pseudomonadati</taxon>
        <taxon>Bacteroidota</taxon>
        <taxon>Cytophagia</taxon>
        <taxon>Cytophagales</taxon>
        <taxon>Cyclobacteriaceae</taxon>
        <taxon>Belliella</taxon>
    </lineage>
</organism>
<dbReference type="SUPFAM" id="SSF49464">
    <property type="entry name" value="Carboxypeptidase regulatory domain-like"/>
    <property type="match status" value="1"/>
</dbReference>
<evidence type="ECO:0000256" key="3">
    <source>
        <dbReference type="ARBA" id="ARBA00022452"/>
    </source>
</evidence>
<dbReference type="Pfam" id="PF07715">
    <property type="entry name" value="Plug"/>
    <property type="match status" value="1"/>
</dbReference>
<dbReference type="Proteomes" id="UP001597361">
    <property type="component" value="Unassembled WGS sequence"/>
</dbReference>
<accession>A0ABW4VQC8</accession>
<dbReference type="Gene3D" id="2.40.170.20">
    <property type="entry name" value="TonB-dependent receptor, beta-barrel domain"/>
    <property type="match status" value="1"/>
</dbReference>
<keyword evidence="10" id="KW-1185">Reference proteome</keyword>
<gene>
    <name evidence="9" type="ORF">ACFSKL_16750</name>
</gene>
<dbReference type="InterPro" id="IPR036942">
    <property type="entry name" value="Beta-barrel_TonB_sf"/>
</dbReference>
<evidence type="ECO:0000256" key="4">
    <source>
        <dbReference type="ARBA" id="ARBA00022692"/>
    </source>
</evidence>
<evidence type="ECO:0000256" key="6">
    <source>
        <dbReference type="ARBA" id="ARBA00023237"/>
    </source>
</evidence>
<dbReference type="NCBIfam" id="TIGR04057">
    <property type="entry name" value="SusC_RagA_signa"/>
    <property type="match status" value="1"/>
</dbReference>
<comment type="subcellular location">
    <subcellularLocation>
        <location evidence="1 7">Cell outer membrane</location>
        <topology evidence="1 7">Multi-pass membrane protein</topology>
    </subcellularLocation>
</comment>
<keyword evidence="6 7" id="KW-0998">Cell outer membrane</keyword>
<comment type="similarity">
    <text evidence="7">Belongs to the TonB-dependent receptor family.</text>
</comment>
<evidence type="ECO:0000313" key="10">
    <source>
        <dbReference type="Proteomes" id="UP001597361"/>
    </source>
</evidence>
<evidence type="ECO:0000256" key="2">
    <source>
        <dbReference type="ARBA" id="ARBA00022448"/>
    </source>
</evidence>
<dbReference type="Gene3D" id="2.170.130.10">
    <property type="entry name" value="TonB-dependent receptor, plug domain"/>
    <property type="match status" value="1"/>
</dbReference>
<evidence type="ECO:0000256" key="1">
    <source>
        <dbReference type="ARBA" id="ARBA00004571"/>
    </source>
</evidence>